<name>A0A7C4TV20_9BACT</name>
<dbReference type="GO" id="GO:0009307">
    <property type="term" value="P:DNA restriction-modification system"/>
    <property type="evidence" value="ECO:0007669"/>
    <property type="project" value="InterPro"/>
</dbReference>
<evidence type="ECO:0000256" key="3">
    <source>
        <dbReference type="ARBA" id="ARBA00022801"/>
    </source>
</evidence>
<dbReference type="AlphaFoldDB" id="A0A7C4TV20"/>
<dbReference type="InterPro" id="IPR015307">
    <property type="entry name" value="Restrct_endonuc_II_HincII"/>
</dbReference>
<protein>
    <recommendedName>
        <fullName evidence="5">Restriction endonuclease</fullName>
    </recommendedName>
</protein>
<evidence type="ECO:0000313" key="4">
    <source>
        <dbReference type="EMBL" id="HGW59851.1"/>
    </source>
</evidence>
<dbReference type="GO" id="GO:0003677">
    <property type="term" value="F:DNA binding"/>
    <property type="evidence" value="ECO:0007669"/>
    <property type="project" value="InterPro"/>
</dbReference>
<dbReference type="EMBL" id="DTHV01000008">
    <property type="protein sequence ID" value="HGW59851.1"/>
    <property type="molecule type" value="Genomic_DNA"/>
</dbReference>
<accession>A0A7C4TV20</accession>
<dbReference type="Gene3D" id="3.40.600.10">
    <property type="entry name" value="DNA mismatch repair MutH/Restriction endonuclease, type II"/>
    <property type="match status" value="1"/>
</dbReference>
<keyword evidence="3" id="KW-0378">Hydrolase</keyword>
<proteinExistence type="predicted"/>
<dbReference type="InterPro" id="IPR011335">
    <property type="entry name" value="Restrct_endonuc-II-like"/>
</dbReference>
<keyword evidence="1" id="KW-0540">Nuclease</keyword>
<evidence type="ECO:0000256" key="1">
    <source>
        <dbReference type="ARBA" id="ARBA00022722"/>
    </source>
</evidence>
<comment type="caution">
    <text evidence="4">The sequence shown here is derived from an EMBL/GenBank/DDBJ whole genome shotgun (WGS) entry which is preliminary data.</text>
</comment>
<organism evidence="4">
    <name type="scientific">Caldisericum exile</name>
    <dbReference type="NCBI Taxonomy" id="693075"/>
    <lineage>
        <taxon>Bacteria</taxon>
        <taxon>Pseudomonadati</taxon>
        <taxon>Caldisericota/Cryosericota group</taxon>
        <taxon>Caldisericota</taxon>
        <taxon>Caldisericia</taxon>
        <taxon>Caldisericales</taxon>
        <taxon>Caldisericaceae</taxon>
        <taxon>Caldisericum</taxon>
    </lineage>
</organism>
<evidence type="ECO:0000256" key="2">
    <source>
        <dbReference type="ARBA" id="ARBA00022759"/>
    </source>
</evidence>
<dbReference type="GO" id="GO:0009036">
    <property type="term" value="F:type II site-specific deoxyribonuclease activity"/>
    <property type="evidence" value="ECO:0007669"/>
    <property type="project" value="InterPro"/>
</dbReference>
<sequence length="298" mass="35034">MITRKLVYVMSLEELRQNIRRLCIEIREYDESKKPIIKIPEGATGSAAGLPFESWFKNEMSGRMTKYKVFGRIEFIKYVIQNFLKNRGLDELHEITWWARLQQFSAENVRRIQIGEEPKLQQALGDIVIKYGDDLNDIVLINVKATEVSDGKPVGRPPNIVSAFRLLEFFLEIFEEKPHLADKVNTWLVGFYYNPIGNGRVRIVNCHFINMFKLDLEKAPEINFDAAIQIQWHVGDMIEREDQTLEMFAQKLADKYWTEWKAFTKRRDEKLEGIIQSLMSAIKKARTQKRVSNFYYAR</sequence>
<gene>
    <name evidence="4" type="ORF">ENV82_00180</name>
</gene>
<evidence type="ECO:0008006" key="5">
    <source>
        <dbReference type="Google" id="ProtNLM"/>
    </source>
</evidence>
<keyword evidence="2" id="KW-0255">Endonuclease</keyword>
<dbReference type="Pfam" id="PF09226">
    <property type="entry name" value="Endonuc-HincII"/>
    <property type="match status" value="1"/>
</dbReference>
<reference evidence="4" key="1">
    <citation type="journal article" date="2020" name="mSystems">
        <title>Genome- and Community-Level Interaction Insights into Carbon Utilization and Element Cycling Functions of Hydrothermarchaeota in Hydrothermal Sediment.</title>
        <authorList>
            <person name="Zhou Z."/>
            <person name="Liu Y."/>
            <person name="Xu W."/>
            <person name="Pan J."/>
            <person name="Luo Z.H."/>
            <person name="Li M."/>
        </authorList>
    </citation>
    <scope>NUCLEOTIDE SEQUENCE [LARGE SCALE GENOMIC DNA]</scope>
    <source>
        <strain evidence="4">SpSt-794</strain>
    </source>
</reference>
<dbReference type="SUPFAM" id="SSF52980">
    <property type="entry name" value="Restriction endonuclease-like"/>
    <property type="match status" value="1"/>
</dbReference>
<dbReference type="InterPro" id="IPR037057">
    <property type="entry name" value="DNA_rep_MutH/T2_RE_sf"/>
</dbReference>